<keyword evidence="2" id="KW-1185">Reference proteome</keyword>
<evidence type="ECO:0000313" key="2">
    <source>
        <dbReference type="Proteomes" id="UP000076761"/>
    </source>
</evidence>
<name>A0A165TV43_9AGAM</name>
<gene>
    <name evidence="1" type="ORF">NEOLEDRAFT_164632</name>
</gene>
<organism evidence="1 2">
    <name type="scientific">Neolentinus lepideus HHB14362 ss-1</name>
    <dbReference type="NCBI Taxonomy" id="1314782"/>
    <lineage>
        <taxon>Eukaryota</taxon>
        <taxon>Fungi</taxon>
        <taxon>Dikarya</taxon>
        <taxon>Basidiomycota</taxon>
        <taxon>Agaricomycotina</taxon>
        <taxon>Agaricomycetes</taxon>
        <taxon>Gloeophyllales</taxon>
        <taxon>Gloeophyllaceae</taxon>
        <taxon>Neolentinus</taxon>
    </lineage>
</organism>
<dbReference type="Proteomes" id="UP000076761">
    <property type="component" value="Unassembled WGS sequence"/>
</dbReference>
<evidence type="ECO:0000313" key="1">
    <source>
        <dbReference type="EMBL" id="KZT27223.1"/>
    </source>
</evidence>
<dbReference type="InParanoid" id="A0A165TV43"/>
<dbReference type="EMBL" id="KV425563">
    <property type="protein sequence ID" value="KZT27223.1"/>
    <property type="molecule type" value="Genomic_DNA"/>
</dbReference>
<protein>
    <submittedName>
        <fullName evidence="1">Uncharacterized protein</fullName>
    </submittedName>
</protein>
<accession>A0A165TV43</accession>
<proteinExistence type="predicted"/>
<dbReference type="AlphaFoldDB" id="A0A165TV43"/>
<reference evidence="1 2" key="1">
    <citation type="journal article" date="2016" name="Mol. Biol. Evol.">
        <title>Comparative Genomics of Early-Diverging Mushroom-Forming Fungi Provides Insights into the Origins of Lignocellulose Decay Capabilities.</title>
        <authorList>
            <person name="Nagy L.G."/>
            <person name="Riley R."/>
            <person name="Tritt A."/>
            <person name="Adam C."/>
            <person name="Daum C."/>
            <person name="Floudas D."/>
            <person name="Sun H."/>
            <person name="Yadav J.S."/>
            <person name="Pangilinan J."/>
            <person name="Larsson K.H."/>
            <person name="Matsuura K."/>
            <person name="Barry K."/>
            <person name="Labutti K."/>
            <person name="Kuo R."/>
            <person name="Ohm R.A."/>
            <person name="Bhattacharya S.S."/>
            <person name="Shirouzu T."/>
            <person name="Yoshinaga Y."/>
            <person name="Martin F.M."/>
            <person name="Grigoriev I.V."/>
            <person name="Hibbett D.S."/>
        </authorList>
    </citation>
    <scope>NUCLEOTIDE SEQUENCE [LARGE SCALE GENOMIC DNA]</scope>
    <source>
        <strain evidence="1 2">HHB14362 ss-1</strain>
    </source>
</reference>
<sequence>MESIMSTTHPRPLYNELVPVPASTPKLTQIYTLYMDLTKFTGKFPVNYMC</sequence>